<protein>
    <submittedName>
        <fullName evidence="1">Uncharacterized protein</fullName>
    </submittedName>
</protein>
<gene>
    <name evidence="1" type="ORF">LSALG_LOCUS8933</name>
</gene>
<dbReference type="EMBL" id="OX465077">
    <property type="protein sequence ID" value="CAI9268513.1"/>
    <property type="molecule type" value="Genomic_DNA"/>
</dbReference>
<sequence>MLLSLDVVAVSQAPSSESNPNSLSPVTTKHDLFSIPIQIPLPDTKVDSPSSSSEIRNTVEVGNIMSFEVDVDSPILKEVLGDDGENHIIK</sequence>
<evidence type="ECO:0000313" key="1">
    <source>
        <dbReference type="EMBL" id="CAI9268513.1"/>
    </source>
</evidence>
<reference evidence="1" key="1">
    <citation type="submission" date="2023-04" db="EMBL/GenBank/DDBJ databases">
        <authorList>
            <person name="Vijverberg K."/>
            <person name="Xiong W."/>
            <person name="Schranz E."/>
        </authorList>
    </citation>
    <scope>NUCLEOTIDE SEQUENCE</scope>
</reference>
<dbReference type="Proteomes" id="UP001177003">
    <property type="component" value="Chromosome 1"/>
</dbReference>
<keyword evidence="2" id="KW-1185">Reference proteome</keyword>
<accession>A0AA35VWN9</accession>
<evidence type="ECO:0000313" key="2">
    <source>
        <dbReference type="Proteomes" id="UP001177003"/>
    </source>
</evidence>
<proteinExistence type="predicted"/>
<name>A0AA35VWN9_LACSI</name>
<dbReference type="AlphaFoldDB" id="A0AA35VWN9"/>
<organism evidence="1 2">
    <name type="scientific">Lactuca saligna</name>
    <name type="common">Willowleaf lettuce</name>
    <dbReference type="NCBI Taxonomy" id="75948"/>
    <lineage>
        <taxon>Eukaryota</taxon>
        <taxon>Viridiplantae</taxon>
        <taxon>Streptophyta</taxon>
        <taxon>Embryophyta</taxon>
        <taxon>Tracheophyta</taxon>
        <taxon>Spermatophyta</taxon>
        <taxon>Magnoliopsida</taxon>
        <taxon>eudicotyledons</taxon>
        <taxon>Gunneridae</taxon>
        <taxon>Pentapetalae</taxon>
        <taxon>asterids</taxon>
        <taxon>campanulids</taxon>
        <taxon>Asterales</taxon>
        <taxon>Asteraceae</taxon>
        <taxon>Cichorioideae</taxon>
        <taxon>Cichorieae</taxon>
        <taxon>Lactucinae</taxon>
        <taxon>Lactuca</taxon>
    </lineage>
</organism>